<evidence type="ECO:0000256" key="1">
    <source>
        <dbReference type="ARBA" id="ARBA00004863"/>
    </source>
</evidence>
<comment type="caution">
    <text evidence="8">The sequence shown here is derived from an EMBL/GenBank/DDBJ whole genome shotgun (WGS) entry which is preliminary data.</text>
</comment>
<dbReference type="InterPro" id="IPR030868">
    <property type="entry name" value="MqnA"/>
</dbReference>
<feature type="domain" description="Amidase" evidence="7">
    <location>
        <begin position="314"/>
        <end position="737"/>
    </location>
</feature>
<comment type="similarity">
    <text evidence="2">Belongs to the amidase family.</text>
</comment>
<evidence type="ECO:0000256" key="6">
    <source>
        <dbReference type="SAM" id="Coils"/>
    </source>
</evidence>
<gene>
    <name evidence="5" type="primary">mqnA</name>
    <name evidence="8" type="ORF">HY618_04040</name>
</gene>
<dbReference type="PANTHER" id="PTHR11895">
    <property type="entry name" value="TRANSAMIDASE"/>
    <property type="match status" value="1"/>
</dbReference>
<dbReference type="Proteomes" id="UP000752292">
    <property type="component" value="Unassembled WGS sequence"/>
</dbReference>
<dbReference type="InterPro" id="IPR023631">
    <property type="entry name" value="Amidase_dom"/>
</dbReference>
<dbReference type="EC" id="4.2.1.151" evidence="5"/>
<evidence type="ECO:0000313" key="8">
    <source>
        <dbReference type="EMBL" id="MBI4251610.1"/>
    </source>
</evidence>
<dbReference type="Gene3D" id="3.40.190.10">
    <property type="entry name" value="Periplasmic binding protein-like II"/>
    <property type="match status" value="2"/>
</dbReference>
<dbReference type="GO" id="GO:0009234">
    <property type="term" value="P:menaquinone biosynthetic process"/>
    <property type="evidence" value="ECO:0007669"/>
    <property type="project" value="UniProtKB-UniRule"/>
</dbReference>
<dbReference type="AlphaFoldDB" id="A0A932ZU88"/>
<evidence type="ECO:0000313" key="9">
    <source>
        <dbReference type="Proteomes" id="UP000752292"/>
    </source>
</evidence>
<dbReference type="Pfam" id="PF01425">
    <property type="entry name" value="Amidase"/>
    <property type="match status" value="1"/>
</dbReference>
<dbReference type="PROSITE" id="PS00571">
    <property type="entry name" value="AMIDASES"/>
    <property type="match status" value="1"/>
</dbReference>
<keyword evidence="6" id="KW-0175">Coiled coil</keyword>
<dbReference type="SUPFAM" id="SSF53850">
    <property type="entry name" value="Periplasmic binding protein-like II"/>
    <property type="match status" value="1"/>
</dbReference>
<dbReference type="InterPro" id="IPR020556">
    <property type="entry name" value="Amidase_CS"/>
</dbReference>
<reference evidence="8" key="1">
    <citation type="submission" date="2020-07" db="EMBL/GenBank/DDBJ databases">
        <title>Huge and variable diversity of episymbiotic CPR bacteria and DPANN archaea in groundwater ecosystems.</title>
        <authorList>
            <person name="He C.Y."/>
            <person name="Keren R."/>
            <person name="Whittaker M."/>
            <person name="Farag I.F."/>
            <person name="Doudna J."/>
            <person name="Cate J.H.D."/>
            <person name="Banfield J.F."/>
        </authorList>
    </citation>
    <scope>NUCLEOTIDE SEQUENCE</scope>
    <source>
        <strain evidence="8">NC_groundwater_1370_Ag_S-0.2um_69_93</strain>
    </source>
</reference>
<keyword evidence="4 5" id="KW-0456">Lyase</keyword>
<dbReference type="Pfam" id="PF02621">
    <property type="entry name" value="VitK2_biosynth"/>
    <property type="match status" value="1"/>
</dbReference>
<sequence>MGGSRLKLGDVPYLNTKPLTIALEGREDVELLVHPPSRLSELLGAGALDGALVSSFALFHAPGSRYVPGVGIASRGPIESIRLYCRKPADALERVGLDAWSLAAANMARVLLKRRWGAEPAFVPIDPQRPPRGDKALDAFLLIGDNALREPPGEFYVLDLGEEWTAFTGLPFVYALWVFRPGAGDERAARLLQEAKEAGLARLEEILARARGTHPFIPPGLARRYLTECICYDVGPGEEEGLRRYYEYLVEDGLAPPGWRAARIGGEEAPRPAAAGRRGSPGGGGGTMANDELCYLSVHELSIRIRRRELSPVEVVEACLRRTEALNPRLSAFLTVAADQAREEARRAEREIAAGRWRGPLHGIPYGAKDIIETAGIRTTHGSSFFRDHLPARDADCVERLRRAGAILLGKTLTHEFASAPTTINPHYGTSKNPWRLDRITGGSSGGSAGAVAAGFCPFALGSDTGGSIRQPAALCGIVGLKPTHGRISVTGVCPNTPTFDHLGPMTRTARDAALALQALAGYDPRDPTCRDAPVPDYTAGWERGVRGLRLVLCPDIYAPAEVDGEAAGALAEAVRALQGLGARVETVAFTHGKRLQEAFRPVSGPEYAEFHRPFYEKNPEGYGPDVRERLAWSFRISTDDYVRGLRERELLRRELAEFFRGADALILPTMPCTAPPISTLKARLNGKEVDGTWIHRPFQSAFNLTGVPAAAVPMGFSREGLPLSIQFVGPEWSEARIHAHAHAYEEATPELRMKRPPSE</sequence>
<dbReference type="InterPro" id="IPR003773">
    <property type="entry name" value="Menaquinone_biosynth"/>
</dbReference>
<keyword evidence="3 5" id="KW-0474">Menaquinone biosynthesis</keyword>
<accession>A0A932ZU88</accession>
<evidence type="ECO:0000256" key="5">
    <source>
        <dbReference type="HAMAP-Rule" id="MF_00995"/>
    </source>
</evidence>
<dbReference type="GO" id="GO:0016836">
    <property type="term" value="F:hydro-lyase activity"/>
    <property type="evidence" value="ECO:0007669"/>
    <property type="project" value="UniProtKB-UniRule"/>
</dbReference>
<organism evidence="8 9">
    <name type="scientific">Tectimicrobiota bacterium</name>
    <dbReference type="NCBI Taxonomy" id="2528274"/>
    <lineage>
        <taxon>Bacteria</taxon>
        <taxon>Pseudomonadati</taxon>
        <taxon>Nitrospinota/Tectimicrobiota group</taxon>
        <taxon>Candidatus Tectimicrobiota</taxon>
    </lineage>
</organism>
<dbReference type="Gene3D" id="3.90.1300.10">
    <property type="entry name" value="Amidase signature (AS) domain"/>
    <property type="match status" value="1"/>
</dbReference>
<dbReference type="PANTHER" id="PTHR11895:SF7">
    <property type="entry name" value="GLUTAMYL-TRNA(GLN) AMIDOTRANSFERASE SUBUNIT A, MITOCHONDRIAL"/>
    <property type="match status" value="1"/>
</dbReference>
<evidence type="ECO:0000256" key="4">
    <source>
        <dbReference type="ARBA" id="ARBA00023239"/>
    </source>
</evidence>
<comment type="catalytic activity">
    <reaction evidence="5">
        <text>chorismate = 3-[(1-carboxyvinyl)-oxy]benzoate + H2O</text>
        <dbReference type="Rhea" id="RHEA:40051"/>
        <dbReference type="ChEBI" id="CHEBI:15377"/>
        <dbReference type="ChEBI" id="CHEBI:29748"/>
        <dbReference type="ChEBI" id="CHEBI:76981"/>
        <dbReference type="EC" id="4.2.1.151"/>
    </reaction>
</comment>
<comment type="function">
    <text evidence="5">Catalyzes the dehydration of chorismate into 3-[(1-carboxyvinyl)oxy]benzoate, a step in the biosynthesis of menaquinone (MK, vitamin K2).</text>
</comment>
<evidence type="ECO:0000259" key="7">
    <source>
        <dbReference type="Pfam" id="PF01425"/>
    </source>
</evidence>
<dbReference type="InterPro" id="IPR036928">
    <property type="entry name" value="AS_sf"/>
</dbReference>
<name>A0A932ZU88_UNCTE</name>
<dbReference type="CDD" id="cd13634">
    <property type="entry name" value="PBP2_Sco4506"/>
    <property type="match status" value="1"/>
</dbReference>
<dbReference type="InterPro" id="IPR000120">
    <property type="entry name" value="Amidase"/>
</dbReference>
<dbReference type="EMBL" id="JACQRX010000179">
    <property type="protein sequence ID" value="MBI4251610.1"/>
    <property type="molecule type" value="Genomic_DNA"/>
</dbReference>
<evidence type="ECO:0000256" key="3">
    <source>
        <dbReference type="ARBA" id="ARBA00022428"/>
    </source>
</evidence>
<comment type="pathway">
    <text evidence="1 5">Quinol/quinone metabolism; menaquinone biosynthesis.</text>
</comment>
<comment type="similarity">
    <text evidence="5">Belongs to the MqnA/MqnD family. MqnA subfamily.</text>
</comment>
<feature type="coiled-coil region" evidence="6">
    <location>
        <begin position="331"/>
        <end position="358"/>
    </location>
</feature>
<dbReference type="HAMAP" id="MF_00995">
    <property type="entry name" value="MqnA"/>
    <property type="match status" value="1"/>
</dbReference>
<evidence type="ECO:0000256" key="2">
    <source>
        <dbReference type="ARBA" id="ARBA00009199"/>
    </source>
</evidence>
<dbReference type="SUPFAM" id="SSF75304">
    <property type="entry name" value="Amidase signature (AS) enzymes"/>
    <property type="match status" value="1"/>
</dbReference>
<protein>
    <recommendedName>
        <fullName evidence="5">Chorismate dehydratase</fullName>
        <ecNumber evidence="5">4.2.1.151</ecNumber>
    </recommendedName>
    <alternativeName>
        <fullName evidence="5">Menaquinone biosynthetic enzyme MqnA</fullName>
    </alternativeName>
</protein>
<proteinExistence type="inferred from homology"/>